<keyword evidence="1 9" id="KW-0004">4Fe-4S</keyword>
<feature type="domain" description="Radical SAM core" evidence="10">
    <location>
        <begin position="62"/>
        <end position="279"/>
    </location>
</feature>
<dbReference type="SFLD" id="SFLDS00029">
    <property type="entry name" value="Radical_SAM"/>
    <property type="match status" value="1"/>
</dbReference>
<evidence type="ECO:0000259" key="10">
    <source>
        <dbReference type="PROSITE" id="PS51918"/>
    </source>
</evidence>
<dbReference type="SFLD" id="SFLDG01058">
    <property type="entry name" value="lipoyl_synthase_like"/>
    <property type="match status" value="1"/>
</dbReference>
<name>A0A840V0H7_9BACT</name>
<comment type="cofactor">
    <cofactor evidence="9">
        <name>[4Fe-4S] cluster</name>
        <dbReference type="ChEBI" id="CHEBI:49883"/>
    </cofactor>
    <text evidence="9">Binds 2 [4Fe-4S] clusters per subunit. One cluster is coordinated with 3 cysteines and an exchangeable S-adenosyl-L-methionine.</text>
</comment>
<keyword evidence="7 9" id="KW-0411">Iron-sulfur</keyword>
<dbReference type="FunFam" id="3.20.20.70:FF:000040">
    <property type="entry name" value="Lipoyl synthase"/>
    <property type="match status" value="1"/>
</dbReference>
<evidence type="ECO:0000313" key="12">
    <source>
        <dbReference type="Proteomes" id="UP000557717"/>
    </source>
</evidence>
<dbReference type="GO" id="GO:0005737">
    <property type="term" value="C:cytoplasm"/>
    <property type="evidence" value="ECO:0007669"/>
    <property type="project" value="UniProtKB-SubCell"/>
</dbReference>
<comment type="pathway">
    <text evidence="9">Protein modification; protein lipoylation via endogenous pathway; protein N(6)-(lipoyl)lysine from octanoyl-[acyl-carrier-protein]: step 2/2.</text>
</comment>
<feature type="binding site" evidence="9">
    <location>
        <position position="290"/>
    </location>
    <ligand>
        <name>[4Fe-4S] cluster</name>
        <dbReference type="ChEBI" id="CHEBI:49883"/>
        <label>1</label>
    </ligand>
</feature>
<comment type="subcellular location">
    <subcellularLocation>
        <location evidence="9">Cytoplasm</location>
    </subcellularLocation>
</comment>
<dbReference type="InterPro" id="IPR003698">
    <property type="entry name" value="Lipoyl_synth"/>
</dbReference>
<comment type="catalytic activity">
    <reaction evidence="8 9">
        <text>[[Fe-S] cluster scaffold protein carrying a second [4Fe-4S](2+) cluster] + N(6)-octanoyl-L-lysyl-[protein] + 2 oxidized [2Fe-2S]-[ferredoxin] + 2 S-adenosyl-L-methionine + 4 H(+) = [[Fe-S] cluster scaffold protein] + N(6)-[(R)-dihydrolipoyl]-L-lysyl-[protein] + 4 Fe(3+) + 2 hydrogen sulfide + 2 5'-deoxyadenosine + 2 L-methionine + 2 reduced [2Fe-2S]-[ferredoxin]</text>
        <dbReference type="Rhea" id="RHEA:16585"/>
        <dbReference type="Rhea" id="RHEA-COMP:9928"/>
        <dbReference type="Rhea" id="RHEA-COMP:10000"/>
        <dbReference type="Rhea" id="RHEA-COMP:10001"/>
        <dbReference type="Rhea" id="RHEA-COMP:10475"/>
        <dbReference type="Rhea" id="RHEA-COMP:14568"/>
        <dbReference type="Rhea" id="RHEA-COMP:14569"/>
        <dbReference type="ChEBI" id="CHEBI:15378"/>
        <dbReference type="ChEBI" id="CHEBI:17319"/>
        <dbReference type="ChEBI" id="CHEBI:29034"/>
        <dbReference type="ChEBI" id="CHEBI:29919"/>
        <dbReference type="ChEBI" id="CHEBI:33722"/>
        <dbReference type="ChEBI" id="CHEBI:33737"/>
        <dbReference type="ChEBI" id="CHEBI:33738"/>
        <dbReference type="ChEBI" id="CHEBI:57844"/>
        <dbReference type="ChEBI" id="CHEBI:59789"/>
        <dbReference type="ChEBI" id="CHEBI:78809"/>
        <dbReference type="ChEBI" id="CHEBI:83100"/>
        <dbReference type="EC" id="2.8.1.8"/>
    </reaction>
</comment>
<dbReference type="InterPro" id="IPR058240">
    <property type="entry name" value="rSAM_sf"/>
</dbReference>
<sequence>MSSCHGPKMLMDPDLHQDKKPSWIKVRLPNDPVFWSTKSLVNDLKLVTVCEEAQCPNRWECWGQGTATFMIAGEKCTRACGFCAVKTAKPDALEADEPARVAEATRRMKLKHVVITAVARDDLRDGGAEHFQQTIEAVRALNPGIVIEVLVPDFNDRDWALEKVMDARPHIFNHNLETVERLTPLVRSRAKYHRSLAVLKKAKAMVAGKVATKSGIMLGLGEKKDEVLQSMDDLLAHDVTVLTLGQYLRPTPKHLPVVEYLHPDRFAEYKQIALDKGFRHVASGPLVRSSYHAADFRPELDILEDVDKASGGAPLDLQPEDLPIPAAKSHIVRQSVA</sequence>
<keyword evidence="3 9" id="KW-0808">Transferase</keyword>
<evidence type="ECO:0000256" key="2">
    <source>
        <dbReference type="ARBA" id="ARBA00022490"/>
    </source>
</evidence>
<feature type="binding site" evidence="9">
    <location>
        <position position="76"/>
    </location>
    <ligand>
        <name>[4Fe-4S] cluster</name>
        <dbReference type="ChEBI" id="CHEBI:49883"/>
        <label>2</label>
        <note>4Fe-4S-S-AdoMet</note>
    </ligand>
</feature>
<dbReference type="SUPFAM" id="SSF102114">
    <property type="entry name" value="Radical SAM enzymes"/>
    <property type="match status" value="1"/>
</dbReference>
<dbReference type="UniPathway" id="UPA00538">
    <property type="reaction ID" value="UER00593"/>
</dbReference>
<reference evidence="11 12" key="1">
    <citation type="submission" date="2020-08" db="EMBL/GenBank/DDBJ databases">
        <title>Genomic Encyclopedia of Type Strains, Phase IV (KMG-IV): sequencing the most valuable type-strain genomes for metagenomic binning, comparative biology and taxonomic classification.</title>
        <authorList>
            <person name="Goeker M."/>
        </authorList>
    </citation>
    <scope>NUCLEOTIDE SEQUENCE [LARGE SCALE GENOMIC DNA]</scope>
    <source>
        <strain evidence="11 12">YC6886</strain>
    </source>
</reference>
<evidence type="ECO:0000256" key="4">
    <source>
        <dbReference type="ARBA" id="ARBA00022691"/>
    </source>
</evidence>
<keyword evidence="2 9" id="KW-0963">Cytoplasm</keyword>
<dbReference type="GO" id="GO:0051539">
    <property type="term" value="F:4 iron, 4 sulfur cluster binding"/>
    <property type="evidence" value="ECO:0007669"/>
    <property type="project" value="UniProtKB-UniRule"/>
</dbReference>
<evidence type="ECO:0000256" key="3">
    <source>
        <dbReference type="ARBA" id="ARBA00022679"/>
    </source>
</evidence>
<evidence type="ECO:0000313" key="11">
    <source>
        <dbReference type="EMBL" id="MBB5350566.1"/>
    </source>
</evidence>
<dbReference type="NCBIfam" id="NF004019">
    <property type="entry name" value="PRK05481.1"/>
    <property type="match status" value="1"/>
</dbReference>
<dbReference type="PANTHER" id="PTHR10949">
    <property type="entry name" value="LIPOYL SYNTHASE"/>
    <property type="match status" value="1"/>
</dbReference>
<dbReference type="InterPro" id="IPR006638">
    <property type="entry name" value="Elp3/MiaA/NifB-like_rSAM"/>
</dbReference>
<protein>
    <recommendedName>
        <fullName evidence="9">Lipoyl synthase</fullName>
        <ecNumber evidence="9">2.8.1.8</ecNumber>
    </recommendedName>
    <alternativeName>
        <fullName evidence="9">Lip-syn</fullName>
        <shortName evidence="9">LS</shortName>
    </alternativeName>
    <alternativeName>
        <fullName evidence="9">Lipoate synthase</fullName>
    </alternativeName>
    <alternativeName>
        <fullName evidence="9">Lipoic acid synthase</fullName>
    </alternativeName>
    <alternativeName>
        <fullName evidence="9">Sulfur insertion protein LipA</fullName>
    </alternativeName>
</protein>
<feature type="binding site" evidence="9">
    <location>
        <position position="83"/>
    </location>
    <ligand>
        <name>[4Fe-4S] cluster</name>
        <dbReference type="ChEBI" id="CHEBI:49883"/>
        <label>2</label>
        <note>4Fe-4S-S-AdoMet</note>
    </ligand>
</feature>
<dbReference type="EMBL" id="JACHFD010000003">
    <property type="protein sequence ID" value="MBB5350566.1"/>
    <property type="molecule type" value="Genomic_DNA"/>
</dbReference>
<dbReference type="CDD" id="cd01335">
    <property type="entry name" value="Radical_SAM"/>
    <property type="match status" value="1"/>
</dbReference>
<evidence type="ECO:0000256" key="5">
    <source>
        <dbReference type="ARBA" id="ARBA00022723"/>
    </source>
</evidence>
<dbReference type="AlphaFoldDB" id="A0A840V0H7"/>
<dbReference type="InterPro" id="IPR013785">
    <property type="entry name" value="Aldolase_TIM"/>
</dbReference>
<evidence type="ECO:0000256" key="8">
    <source>
        <dbReference type="ARBA" id="ARBA00047326"/>
    </source>
</evidence>
<accession>A0A840V0H7</accession>
<feature type="binding site" evidence="9">
    <location>
        <position position="61"/>
    </location>
    <ligand>
        <name>[4Fe-4S] cluster</name>
        <dbReference type="ChEBI" id="CHEBI:49883"/>
        <label>1</label>
    </ligand>
</feature>
<proteinExistence type="inferred from homology"/>
<comment type="function">
    <text evidence="9">Catalyzes the radical-mediated insertion of two sulfur atoms into the C-6 and C-8 positions of the octanoyl moiety bound to the lipoyl domains of lipoate-dependent enzymes, thereby converting the octanoylated domains into lipoylated derivatives.</text>
</comment>
<dbReference type="Proteomes" id="UP000557717">
    <property type="component" value="Unassembled WGS sequence"/>
</dbReference>
<dbReference type="PROSITE" id="PS51918">
    <property type="entry name" value="RADICAL_SAM"/>
    <property type="match status" value="1"/>
</dbReference>
<evidence type="ECO:0000256" key="1">
    <source>
        <dbReference type="ARBA" id="ARBA00022485"/>
    </source>
</evidence>
<feature type="binding site" evidence="9">
    <location>
        <position position="80"/>
    </location>
    <ligand>
        <name>[4Fe-4S] cluster</name>
        <dbReference type="ChEBI" id="CHEBI:49883"/>
        <label>2</label>
        <note>4Fe-4S-S-AdoMet</note>
    </ligand>
</feature>
<dbReference type="PANTHER" id="PTHR10949:SF0">
    <property type="entry name" value="LIPOYL SYNTHASE, MITOCHONDRIAL"/>
    <property type="match status" value="1"/>
</dbReference>
<dbReference type="GO" id="GO:0016992">
    <property type="term" value="F:lipoate synthase activity"/>
    <property type="evidence" value="ECO:0007669"/>
    <property type="project" value="UniProtKB-UniRule"/>
</dbReference>
<dbReference type="PIRSF" id="PIRSF005963">
    <property type="entry name" value="Lipoyl_synth"/>
    <property type="match status" value="1"/>
</dbReference>
<dbReference type="RefSeq" id="WP_184015980.1">
    <property type="nucleotide sequence ID" value="NZ_JACHFD010000003.1"/>
</dbReference>
<feature type="binding site" evidence="9">
    <location>
        <position position="50"/>
    </location>
    <ligand>
        <name>[4Fe-4S] cluster</name>
        <dbReference type="ChEBI" id="CHEBI:49883"/>
        <label>1</label>
    </ligand>
</feature>
<keyword evidence="12" id="KW-1185">Reference proteome</keyword>
<keyword evidence="5 9" id="KW-0479">Metal-binding</keyword>
<feature type="binding site" evidence="9">
    <location>
        <position position="55"/>
    </location>
    <ligand>
        <name>[4Fe-4S] cluster</name>
        <dbReference type="ChEBI" id="CHEBI:49883"/>
        <label>1</label>
    </ligand>
</feature>
<evidence type="ECO:0000256" key="6">
    <source>
        <dbReference type="ARBA" id="ARBA00023004"/>
    </source>
</evidence>
<comment type="similarity">
    <text evidence="9">Belongs to the radical SAM superfamily. Lipoyl synthase family.</text>
</comment>
<dbReference type="GO" id="GO:0009249">
    <property type="term" value="P:protein lipoylation"/>
    <property type="evidence" value="ECO:0007669"/>
    <property type="project" value="UniProtKB-UniRule"/>
</dbReference>
<dbReference type="NCBIfam" id="TIGR00510">
    <property type="entry name" value="lipA"/>
    <property type="match status" value="1"/>
</dbReference>
<evidence type="ECO:0000256" key="9">
    <source>
        <dbReference type="HAMAP-Rule" id="MF_00206"/>
    </source>
</evidence>
<dbReference type="InterPro" id="IPR007197">
    <property type="entry name" value="rSAM"/>
</dbReference>
<organism evidence="11 12">
    <name type="scientific">Haloferula luteola</name>
    <dbReference type="NCBI Taxonomy" id="595692"/>
    <lineage>
        <taxon>Bacteria</taxon>
        <taxon>Pseudomonadati</taxon>
        <taxon>Verrucomicrobiota</taxon>
        <taxon>Verrucomicrobiia</taxon>
        <taxon>Verrucomicrobiales</taxon>
        <taxon>Verrucomicrobiaceae</taxon>
        <taxon>Haloferula</taxon>
    </lineage>
</organism>
<dbReference type="SMART" id="SM00729">
    <property type="entry name" value="Elp3"/>
    <property type="match status" value="1"/>
</dbReference>
<keyword evidence="4 9" id="KW-0949">S-adenosyl-L-methionine</keyword>
<dbReference type="SFLD" id="SFLDF00271">
    <property type="entry name" value="lipoyl_synthase"/>
    <property type="match status" value="1"/>
</dbReference>
<dbReference type="Pfam" id="PF04055">
    <property type="entry name" value="Radical_SAM"/>
    <property type="match status" value="1"/>
</dbReference>
<gene>
    <name evidence="9" type="primary">lipA</name>
    <name evidence="11" type="ORF">HNR46_000794</name>
</gene>
<dbReference type="HAMAP" id="MF_00206">
    <property type="entry name" value="Lipoyl_synth"/>
    <property type="match status" value="1"/>
</dbReference>
<dbReference type="GO" id="GO:0046872">
    <property type="term" value="F:metal ion binding"/>
    <property type="evidence" value="ECO:0007669"/>
    <property type="project" value="UniProtKB-KW"/>
</dbReference>
<dbReference type="NCBIfam" id="NF009544">
    <property type="entry name" value="PRK12928.1"/>
    <property type="match status" value="1"/>
</dbReference>
<keyword evidence="6 9" id="KW-0408">Iron</keyword>
<comment type="caution">
    <text evidence="11">The sequence shown here is derived from an EMBL/GenBank/DDBJ whole genome shotgun (WGS) entry which is preliminary data.</text>
</comment>
<evidence type="ECO:0000256" key="7">
    <source>
        <dbReference type="ARBA" id="ARBA00023014"/>
    </source>
</evidence>
<dbReference type="EC" id="2.8.1.8" evidence="9"/>
<dbReference type="Gene3D" id="3.20.20.70">
    <property type="entry name" value="Aldolase class I"/>
    <property type="match status" value="1"/>
</dbReference>